<feature type="domain" description="Orc1-like AAA ATPase" evidence="1">
    <location>
        <begin position="245"/>
        <end position="450"/>
    </location>
</feature>
<evidence type="ECO:0000313" key="3">
    <source>
        <dbReference type="Proteomes" id="UP001516023"/>
    </source>
</evidence>
<accession>A0ABD3QPL6</accession>
<dbReference type="AlphaFoldDB" id="A0ABD3QPL6"/>
<sequence length="1256" mass="141810">MHDNWEEDADVSVKTSDIDGNCLRIEDISMPNIAVEIQLPVGHDSRGQDVADIDVSRDGCTIDGVQLDTNQLKAVVYSPSNIEFRPPIKGNPLARSQFTKSRHQFLRQLGFLFFQIFSRGGTFPNPNINPGRMSTAAENCECKLSRFSCEDQINEASKIIRRMNLDVYKEVLLDASVPDSICRVVTDLIHSGGSGEETSFSSLIDVINELQDIVYDRPHTLFYKPDTLAVDNIAKEGKIDFGNVVYGREIEINRILELAALHNDPLRTRLILIGGNGGEGKTFMIEGVRNHLVNSCGWFHVGVKFDRLMHNSPLSVIASAFESFFVSLFSSGDNEPYLAAIAISLPLFLSPSMIVLLCNLIPSLRELFPVIMQRVVSDDDLTAHYKESDATEQNQFDEILSDSESSRNRLHYSISRLVHAISSLGIPLLLVFDDLQWAGQDSLDLITSMMVEWSPVQFAEVAPIAQVLFVGLYRSDDVDDDHILTTKYFPAFNLVAAMDVHSILLGAITKNACNSMIAYALRLPRRLTRSLAAIVHAKTSGNVFYMKVFLEALVINKTLHYSLTERRWVWRLDTVHATPITENVAQLMRRNLQILPETTLWALKLLSCLGSKACESVFMLLEDHIDMINELAVAIEKNIVEKQGQVYRFTHDILEQSVYDMMSRHEKNNNHLFLGLELINKANETGSQFRQAMIIAIDQINRAKMLGNTQLSYSCQYANLNLKAAESSMSISDFSSALSYAEHGISFLDGHLWDDYKLTLQLYDMACKASFKSYQGGKMPRFVDEIFKHANCLQDKFSSHLLLIESLGVMGKEGQAIDSAFSLLQELGDTSPEDISSQVISNEIVETKSALLSYTDDDIKNAPRVTDWNVIARMRVLGPLMPFLFTERPQYIPYVGSRIINLSIQHGFCSDSSFGLVAYATLLLESDIDQAYRWGKLSVSLLETFESTDKLPRLKCAFYSFLAFFREPLQAVVDLLKCNYRDALMAGDAYYACVSISYHTRFRTMCGHYLPDLEQECKTFATQMVHLTDPIACLTYLGISEAIYKLSGSPVIPFSLMPCLNIQNEEDYMQRLEAAGMSSTLQAGYFNALFVSFWHTKYDEAAGWAKKYKCRNQNRFLDVYHSFYEGLSGFQLARKCSNYITAIEAGKRAIASFEKWMKHSTWNFENKFSLLLAELQFFMGNKECAIEKYQAAIKAAHDRHFVHEEGLAFELLGSLYTHYGDMDQAKVQRAKAHKCYEKWGAFGIIELRVPTNPCLT</sequence>
<dbReference type="SUPFAM" id="SSF52540">
    <property type="entry name" value="P-loop containing nucleoside triphosphate hydrolases"/>
    <property type="match status" value="1"/>
</dbReference>
<dbReference type="InterPro" id="IPR041664">
    <property type="entry name" value="AAA_16"/>
</dbReference>
<proteinExistence type="predicted"/>
<dbReference type="SUPFAM" id="SSF48452">
    <property type="entry name" value="TPR-like"/>
    <property type="match status" value="1"/>
</dbReference>
<dbReference type="PANTHER" id="PTHR43642">
    <property type="entry name" value="HYBRID SIGNAL TRANSDUCTION HISTIDINE KINASE G"/>
    <property type="match status" value="1"/>
</dbReference>
<name>A0ABD3QPL6_9STRA</name>
<dbReference type="InterPro" id="IPR011990">
    <property type="entry name" value="TPR-like_helical_dom_sf"/>
</dbReference>
<dbReference type="PANTHER" id="PTHR43642:SF1">
    <property type="entry name" value="HYBRID SIGNAL TRANSDUCTION HISTIDINE KINASE G"/>
    <property type="match status" value="1"/>
</dbReference>
<dbReference type="InterPro" id="IPR053159">
    <property type="entry name" value="Hybrid_Histidine_Kinase"/>
</dbReference>
<dbReference type="Pfam" id="PF13191">
    <property type="entry name" value="AAA_16"/>
    <property type="match status" value="1"/>
</dbReference>
<reference evidence="2 3" key="1">
    <citation type="journal article" date="2020" name="G3 (Bethesda)">
        <title>Improved Reference Genome for Cyclotella cryptica CCMP332, a Model for Cell Wall Morphogenesis, Salinity Adaptation, and Lipid Production in Diatoms (Bacillariophyta).</title>
        <authorList>
            <person name="Roberts W.R."/>
            <person name="Downey K.M."/>
            <person name="Ruck E.C."/>
            <person name="Traller J.C."/>
            <person name="Alverson A.J."/>
        </authorList>
    </citation>
    <scope>NUCLEOTIDE SEQUENCE [LARGE SCALE GENOMIC DNA]</scope>
    <source>
        <strain evidence="2 3">CCMP332</strain>
    </source>
</reference>
<dbReference type="EMBL" id="JABMIG020000021">
    <property type="protein sequence ID" value="KAL3802238.1"/>
    <property type="molecule type" value="Genomic_DNA"/>
</dbReference>
<gene>
    <name evidence="2" type="ORF">HJC23_001782</name>
</gene>
<evidence type="ECO:0000259" key="1">
    <source>
        <dbReference type="Pfam" id="PF13191"/>
    </source>
</evidence>
<organism evidence="2 3">
    <name type="scientific">Cyclotella cryptica</name>
    <dbReference type="NCBI Taxonomy" id="29204"/>
    <lineage>
        <taxon>Eukaryota</taxon>
        <taxon>Sar</taxon>
        <taxon>Stramenopiles</taxon>
        <taxon>Ochrophyta</taxon>
        <taxon>Bacillariophyta</taxon>
        <taxon>Coscinodiscophyceae</taxon>
        <taxon>Thalassiosirophycidae</taxon>
        <taxon>Stephanodiscales</taxon>
        <taxon>Stephanodiscaceae</taxon>
        <taxon>Cyclotella</taxon>
    </lineage>
</organism>
<dbReference type="InterPro" id="IPR027417">
    <property type="entry name" value="P-loop_NTPase"/>
</dbReference>
<evidence type="ECO:0000313" key="2">
    <source>
        <dbReference type="EMBL" id="KAL3802238.1"/>
    </source>
</evidence>
<dbReference type="Proteomes" id="UP001516023">
    <property type="component" value="Unassembled WGS sequence"/>
</dbReference>
<comment type="caution">
    <text evidence="2">The sequence shown here is derived from an EMBL/GenBank/DDBJ whole genome shotgun (WGS) entry which is preliminary data.</text>
</comment>
<keyword evidence="3" id="KW-1185">Reference proteome</keyword>
<protein>
    <recommendedName>
        <fullName evidence="1">Orc1-like AAA ATPase domain-containing protein</fullName>
    </recommendedName>
</protein>